<dbReference type="SMART" id="SM00116">
    <property type="entry name" value="CBS"/>
    <property type="match status" value="2"/>
</dbReference>
<dbReference type="Gene3D" id="3.10.580.10">
    <property type="entry name" value="CBS-domain"/>
    <property type="match status" value="1"/>
</dbReference>
<dbReference type="Pfam" id="PF00571">
    <property type="entry name" value="CBS"/>
    <property type="match status" value="2"/>
</dbReference>
<evidence type="ECO:0000256" key="1">
    <source>
        <dbReference type="PROSITE-ProRule" id="PRU00703"/>
    </source>
</evidence>
<dbReference type="InterPro" id="IPR007065">
    <property type="entry name" value="HPP"/>
</dbReference>
<sequence length="380" mass="40857">MTALQTLWLQLGPVSTRPSSRELLRAILGAALGMAIVGLLAWADRFAHTGLLFLFAPLGATAVLVFAVPSSPLAQPWNCVVGNTVSALWTLTLLQLAPSMPLPLSAALAVGGAIAIMLACRALHPPGGAVALLTVLSASSLLPLGWWLLVPMAVMTACLVLAGVLFHRATGRAYLHRPHAAPAVAAQPQAGKLALSQGDLQALLTRFDQSYNLTTDDLGDLLAAAEEEAIKRRFAAISCGQVMSSQLLTVSPQTSLEIVADLFHRHLVKSLPVVDDKGQLIGRVLRADLFDWLWQGHRDQQQKSLWQRLRRPARRSGPQAIAQDMMREPELCVQESTPVGDLLHELASHTVQFIAVQRGDLLVGVITRSDVIRTLLSINS</sequence>
<dbReference type="PANTHER" id="PTHR33741">
    <property type="entry name" value="TRANSMEMBRANE PROTEIN DDB_G0269096-RELATED"/>
    <property type="match status" value="1"/>
</dbReference>
<proteinExistence type="predicted"/>
<name>A0ABY8STN2_9BURK</name>
<dbReference type="EMBL" id="CP125947">
    <property type="protein sequence ID" value="WHS65810.1"/>
    <property type="molecule type" value="Genomic_DNA"/>
</dbReference>
<feature type="transmembrane region" description="Helical" evidence="2">
    <location>
        <begin position="144"/>
        <end position="166"/>
    </location>
</feature>
<protein>
    <submittedName>
        <fullName evidence="4">HPP family protein</fullName>
    </submittedName>
</protein>
<feature type="transmembrane region" description="Helical" evidence="2">
    <location>
        <begin position="50"/>
        <end position="68"/>
    </location>
</feature>
<keyword evidence="2" id="KW-0472">Membrane</keyword>
<evidence type="ECO:0000313" key="4">
    <source>
        <dbReference type="EMBL" id="WHS65810.1"/>
    </source>
</evidence>
<reference evidence="4 5" key="1">
    <citation type="submission" date="2023-05" db="EMBL/GenBank/DDBJ databases">
        <authorList>
            <person name="Yin Y."/>
            <person name="Lu Z."/>
        </authorList>
    </citation>
    <scope>NUCLEOTIDE SEQUENCE [LARGE SCALE GENOMIC DNA]</scope>
    <source>
        <strain evidence="4 5">ZM22</strain>
    </source>
</reference>
<dbReference type="PROSITE" id="PS51371">
    <property type="entry name" value="CBS"/>
    <property type="match status" value="2"/>
</dbReference>
<keyword evidence="1" id="KW-0129">CBS domain</keyword>
<dbReference type="InterPro" id="IPR000644">
    <property type="entry name" value="CBS_dom"/>
</dbReference>
<accession>A0ABY8STN2</accession>
<feature type="domain" description="CBS" evidence="3">
    <location>
        <begin position="243"/>
        <end position="300"/>
    </location>
</feature>
<feature type="transmembrane region" description="Helical" evidence="2">
    <location>
        <begin position="26"/>
        <end position="43"/>
    </location>
</feature>
<dbReference type="PANTHER" id="PTHR33741:SF5">
    <property type="entry name" value="TRANSMEMBRANE PROTEIN DDB_G0269096-RELATED"/>
    <property type="match status" value="1"/>
</dbReference>
<dbReference type="Proteomes" id="UP001240697">
    <property type="component" value="Chromosome"/>
</dbReference>
<feature type="transmembrane region" description="Helical" evidence="2">
    <location>
        <begin position="106"/>
        <end position="124"/>
    </location>
</feature>
<dbReference type="RefSeq" id="WP_283486915.1">
    <property type="nucleotide sequence ID" value="NZ_CP125947.1"/>
</dbReference>
<dbReference type="SUPFAM" id="SSF54631">
    <property type="entry name" value="CBS-domain pair"/>
    <property type="match status" value="1"/>
</dbReference>
<dbReference type="InterPro" id="IPR058581">
    <property type="entry name" value="TM_HPP"/>
</dbReference>
<feature type="transmembrane region" description="Helical" evidence="2">
    <location>
        <begin position="74"/>
        <end position="94"/>
    </location>
</feature>
<feature type="domain" description="CBS" evidence="3">
    <location>
        <begin position="325"/>
        <end position="380"/>
    </location>
</feature>
<organism evidence="4 5">
    <name type="scientific">Comamonas resistens</name>
    <dbReference type="NCBI Taxonomy" id="3046670"/>
    <lineage>
        <taxon>Bacteria</taxon>
        <taxon>Pseudomonadati</taxon>
        <taxon>Pseudomonadota</taxon>
        <taxon>Betaproteobacteria</taxon>
        <taxon>Burkholderiales</taxon>
        <taxon>Comamonadaceae</taxon>
        <taxon>Comamonas</taxon>
    </lineage>
</organism>
<evidence type="ECO:0000259" key="3">
    <source>
        <dbReference type="PROSITE" id="PS51371"/>
    </source>
</evidence>
<dbReference type="InterPro" id="IPR046342">
    <property type="entry name" value="CBS_dom_sf"/>
</dbReference>
<keyword evidence="2" id="KW-0812">Transmembrane</keyword>
<keyword evidence="5" id="KW-1185">Reference proteome</keyword>
<gene>
    <name evidence="4" type="ORF">QMY55_01215</name>
</gene>
<dbReference type="Pfam" id="PF04982">
    <property type="entry name" value="TM_HPP"/>
    <property type="match status" value="1"/>
</dbReference>
<keyword evidence="2" id="KW-1133">Transmembrane helix</keyword>
<evidence type="ECO:0000256" key="2">
    <source>
        <dbReference type="SAM" id="Phobius"/>
    </source>
</evidence>
<evidence type="ECO:0000313" key="5">
    <source>
        <dbReference type="Proteomes" id="UP001240697"/>
    </source>
</evidence>